<name>A0A5B9VYZ7_9BACT</name>
<sequence>MLRWALAFFILALVAGLLGFGGFAGDMAYIAKIFVFIFLVLFVISLIFGRGGVPAV</sequence>
<keyword evidence="1" id="KW-1003">Cell membrane</keyword>
<evidence type="ECO:0000256" key="5">
    <source>
        <dbReference type="SAM" id="Phobius"/>
    </source>
</evidence>
<proteinExistence type="inferred from homology"/>
<evidence type="ECO:0000313" key="7">
    <source>
        <dbReference type="Proteomes" id="UP000324233"/>
    </source>
</evidence>
<dbReference type="Proteomes" id="UP000324233">
    <property type="component" value="Chromosome"/>
</dbReference>
<dbReference type="EMBL" id="CP042997">
    <property type="protein sequence ID" value="QEH32860.1"/>
    <property type="molecule type" value="Genomic_DNA"/>
</dbReference>
<evidence type="ECO:0000256" key="3">
    <source>
        <dbReference type="ARBA" id="ARBA00022989"/>
    </source>
</evidence>
<dbReference type="AlphaFoldDB" id="A0A5B9VYZ7"/>
<gene>
    <name evidence="6" type="ORF">OJF2_13450</name>
</gene>
<protein>
    <submittedName>
        <fullName evidence="6">Uncharacterized protein</fullName>
    </submittedName>
</protein>
<evidence type="ECO:0000256" key="1">
    <source>
        <dbReference type="ARBA" id="ARBA00022475"/>
    </source>
</evidence>
<dbReference type="NCBIfam" id="NF010229">
    <property type="entry name" value="PRK13682.1-4"/>
    <property type="match status" value="1"/>
</dbReference>
<dbReference type="PIRSF" id="PIRSF036466">
    <property type="entry name" value="UCP036466"/>
    <property type="match status" value="1"/>
</dbReference>
<keyword evidence="4 5" id="KW-0472">Membrane</keyword>
<dbReference type="InterPro" id="IPR009760">
    <property type="entry name" value="DUF1328"/>
</dbReference>
<dbReference type="HAMAP" id="MF_01361">
    <property type="entry name" value="UPF0391"/>
    <property type="match status" value="1"/>
</dbReference>
<reference evidence="6 7" key="1">
    <citation type="submission" date="2019-08" db="EMBL/GenBank/DDBJ databases">
        <title>Deep-cultivation of Planctomycetes and their phenomic and genomic characterization uncovers novel biology.</title>
        <authorList>
            <person name="Wiegand S."/>
            <person name="Jogler M."/>
            <person name="Boedeker C."/>
            <person name="Pinto D."/>
            <person name="Vollmers J."/>
            <person name="Rivas-Marin E."/>
            <person name="Kohn T."/>
            <person name="Peeters S.H."/>
            <person name="Heuer A."/>
            <person name="Rast P."/>
            <person name="Oberbeckmann S."/>
            <person name="Bunk B."/>
            <person name="Jeske O."/>
            <person name="Meyerdierks A."/>
            <person name="Storesund J.E."/>
            <person name="Kallscheuer N."/>
            <person name="Luecker S."/>
            <person name="Lage O.M."/>
            <person name="Pohl T."/>
            <person name="Merkel B.J."/>
            <person name="Hornburger P."/>
            <person name="Mueller R.-W."/>
            <person name="Bruemmer F."/>
            <person name="Labrenz M."/>
            <person name="Spormann A.M."/>
            <person name="Op den Camp H."/>
            <person name="Overmann J."/>
            <person name="Amann R."/>
            <person name="Jetten M.S.M."/>
            <person name="Mascher T."/>
            <person name="Medema M.H."/>
            <person name="Devos D.P."/>
            <person name="Kaster A.-K."/>
            <person name="Ovreas L."/>
            <person name="Rohde M."/>
            <person name="Galperin M.Y."/>
            <person name="Jogler C."/>
        </authorList>
    </citation>
    <scope>NUCLEOTIDE SEQUENCE [LARGE SCALE GENOMIC DNA]</scope>
    <source>
        <strain evidence="6 7">OJF2</strain>
    </source>
</reference>
<organism evidence="6 7">
    <name type="scientific">Aquisphaera giovannonii</name>
    <dbReference type="NCBI Taxonomy" id="406548"/>
    <lineage>
        <taxon>Bacteria</taxon>
        <taxon>Pseudomonadati</taxon>
        <taxon>Planctomycetota</taxon>
        <taxon>Planctomycetia</taxon>
        <taxon>Isosphaerales</taxon>
        <taxon>Isosphaeraceae</taxon>
        <taxon>Aquisphaera</taxon>
    </lineage>
</organism>
<keyword evidence="2 5" id="KW-0812">Transmembrane</keyword>
<keyword evidence="3 5" id="KW-1133">Transmembrane helix</keyword>
<evidence type="ECO:0000313" key="6">
    <source>
        <dbReference type="EMBL" id="QEH32860.1"/>
    </source>
</evidence>
<evidence type="ECO:0000256" key="2">
    <source>
        <dbReference type="ARBA" id="ARBA00022692"/>
    </source>
</evidence>
<dbReference type="Pfam" id="PF07043">
    <property type="entry name" value="DUF1328"/>
    <property type="match status" value="1"/>
</dbReference>
<keyword evidence="7" id="KW-1185">Reference proteome</keyword>
<accession>A0A5B9VYZ7</accession>
<evidence type="ECO:0000256" key="4">
    <source>
        <dbReference type="ARBA" id="ARBA00023136"/>
    </source>
</evidence>
<dbReference type="RefSeq" id="WP_148592349.1">
    <property type="nucleotide sequence ID" value="NZ_CP042997.1"/>
</dbReference>
<dbReference type="KEGG" id="agv:OJF2_13450"/>
<dbReference type="GO" id="GO:0005886">
    <property type="term" value="C:plasma membrane"/>
    <property type="evidence" value="ECO:0007669"/>
    <property type="project" value="InterPro"/>
</dbReference>
<feature type="transmembrane region" description="Helical" evidence="5">
    <location>
        <begin position="29"/>
        <end position="49"/>
    </location>
</feature>